<evidence type="ECO:0000313" key="4">
    <source>
        <dbReference type="EMBL" id="REH38065.1"/>
    </source>
</evidence>
<dbReference type="InterPro" id="IPR052544">
    <property type="entry name" value="Bacteriocin_Proc_Enz"/>
</dbReference>
<evidence type="ECO:0000256" key="1">
    <source>
        <dbReference type="SAM" id="MobiDB-lite"/>
    </source>
</evidence>
<comment type="caution">
    <text evidence="4">The sequence shown here is derived from an EMBL/GenBank/DDBJ whole genome shotgun (WGS) entry which is preliminary data.</text>
</comment>
<dbReference type="RefSeq" id="WP_116178936.1">
    <property type="nucleotide sequence ID" value="NZ_CP144375.1"/>
</dbReference>
<dbReference type="GO" id="GO:0016491">
    <property type="term" value="F:oxidoreductase activity"/>
    <property type="evidence" value="ECO:0007669"/>
    <property type="project" value="InterPro"/>
</dbReference>
<proteinExistence type="predicted"/>
<dbReference type="PANTHER" id="PTHR43745">
    <property type="entry name" value="NITROREDUCTASE MJ1384-RELATED"/>
    <property type="match status" value="1"/>
</dbReference>
<dbReference type="InterPro" id="IPR000415">
    <property type="entry name" value="Nitroreductase-like"/>
</dbReference>
<dbReference type="CDD" id="cd02142">
    <property type="entry name" value="McbC_SagB-like_oxidoreductase"/>
    <property type="match status" value="1"/>
</dbReference>
<keyword evidence="5" id="KW-1185">Reference proteome</keyword>
<dbReference type="OrthoDB" id="3723182at2"/>
<dbReference type="Pfam" id="PF22767">
    <property type="entry name" value="ThcOx"/>
    <property type="match status" value="1"/>
</dbReference>
<dbReference type="InterPro" id="IPR054488">
    <property type="entry name" value="ThcOx_dom2"/>
</dbReference>
<dbReference type="SUPFAM" id="SSF55469">
    <property type="entry name" value="FMN-dependent nitroreductase-like"/>
    <property type="match status" value="1"/>
</dbReference>
<protein>
    <submittedName>
        <fullName evidence="4">SagB-type dehydrogenase family enzyme</fullName>
    </submittedName>
</protein>
<name>A0A3E0H4A9_9PSEU</name>
<dbReference type="NCBIfam" id="TIGR03605">
    <property type="entry name" value="antibiot_sagB"/>
    <property type="match status" value="1"/>
</dbReference>
<feature type="region of interest" description="Disordered" evidence="1">
    <location>
        <begin position="441"/>
        <end position="461"/>
    </location>
</feature>
<gene>
    <name evidence="4" type="ORF">BCF44_11490</name>
</gene>
<dbReference type="AlphaFoldDB" id="A0A3E0H4A9"/>
<dbReference type="Gene3D" id="3.40.109.10">
    <property type="entry name" value="NADH Oxidase"/>
    <property type="match status" value="1"/>
</dbReference>
<dbReference type="EMBL" id="QUNO01000014">
    <property type="protein sequence ID" value="REH38065.1"/>
    <property type="molecule type" value="Genomic_DNA"/>
</dbReference>
<accession>A0A3E0H4A9</accession>
<evidence type="ECO:0000313" key="5">
    <source>
        <dbReference type="Proteomes" id="UP000256269"/>
    </source>
</evidence>
<dbReference type="Pfam" id="PF00881">
    <property type="entry name" value="Nitroreductase"/>
    <property type="match status" value="1"/>
</dbReference>
<sequence length="461" mass="50221">MIDGPTHMTVSETVRLLPGVHCAVGEGGEVFLVARPRSGSLGRLTAEQLAILRRLATACTVDDLLDDGLTMPLLERLRSGGWLTTTLWGNDNSPLYTLRPRRRRHGAAQNPVPDRVLLSRFAVLRRDGADMLLESAAATCDVHVHDPRVLAFVAGSLTPMPGADAPDQLSPEVGRRLVVDLWREGFLTHQPDAETEQLRLAQWSAHELLFHHHSSKIHGTGGTYWARGRFAPLAGRHRPFDGPAVPLPQPDLARLRATDPTLTAAIEDRRSVREGDEDNPLTLDQLGEFLYRCARVRGVGEYGGLEISDRPYPAGGGVHELEIYPVVRSVTGLHAGLYHYDAHTHRLIRGSAQPSPLRALLKWAGLPQVLFVVTARFGRLMWKYEGTGYALMLKHVGVLYQNMYLVATAMGLAPCAIAVGGADYFAEATGLDPMAESSVGAFTLGSRRPPSSTDADGEGRS</sequence>
<dbReference type="PANTHER" id="PTHR43745:SF2">
    <property type="entry name" value="NITROREDUCTASE MJ1384-RELATED"/>
    <property type="match status" value="1"/>
</dbReference>
<evidence type="ECO:0000259" key="2">
    <source>
        <dbReference type="Pfam" id="PF00881"/>
    </source>
</evidence>
<dbReference type="Proteomes" id="UP000256269">
    <property type="component" value="Unassembled WGS sequence"/>
</dbReference>
<feature type="domain" description="Cyanobactin oxidase ThcOx second" evidence="3">
    <location>
        <begin position="117"/>
        <end position="215"/>
    </location>
</feature>
<dbReference type="InterPro" id="IPR020051">
    <property type="entry name" value="SagB-type_dehydrogenase"/>
</dbReference>
<reference evidence="4 5" key="1">
    <citation type="submission" date="2018-08" db="EMBL/GenBank/DDBJ databases">
        <title>Genomic Encyclopedia of Archaeal and Bacterial Type Strains, Phase II (KMG-II): from individual species to whole genera.</title>
        <authorList>
            <person name="Goeker M."/>
        </authorList>
    </citation>
    <scope>NUCLEOTIDE SEQUENCE [LARGE SCALE GENOMIC DNA]</scope>
    <source>
        <strain evidence="4 5">DSM 45791</strain>
    </source>
</reference>
<feature type="domain" description="Nitroreductase" evidence="2">
    <location>
        <begin position="266"/>
        <end position="445"/>
    </location>
</feature>
<dbReference type="InterPro" id="IPR029479">
    <property type="entry name" value="Nitroreductase"/>
</dbReference>
<evidence type="ECO:0000259" key="3">
    <source>
        <dbReference type="Pfam" id="PF22767"/>
    </source>
</evidence>
<organism evidence="4 5">
    <name type="scientific">Kutzneria buriramensis</name>
    <dbReference type="NCBI Taxonomy" id="1045776"/>
    <lineage>
        <taxon>Bacteria</taxon>
        <taxon>Bacillati</taxon>
        <taxon>Actinomycetota</taxon>
        <taxon>Actinomycetes</taxon>
        <taxon>Pseudonocardiales</taxon>
        <taxon>Pseudonocardiaceae</taxon>
        <taxon>Kutzneria</taxon>
    </lineage>
</organism>